<keyword evidence="3" id="KW-1185">Reference proteome</keyword>
<dbReference type="Ensembl" id="ENSPSMT00000002819.1">
    <property type="protein sequence ID" value="ENSPSMP00000002378.1"/>
    <property type="gene ID" value="ENSPSMG00000001859.1"/>
</dbReference>
<reference evidence="2" key="2">
    <citation type="submission" date="2025-09" db="UniProtKB">
        <authorList>
            <consortium name="Ensembl"/>
        </authorList>
    </citation>
    <scope>IDENTIFICATION</scope>
</reference>
<feature type="compositionally biased region" description="Low complexity" evidence="1">
    <location>
        <begin position="126"/>
        <end position="148"/>
    </location>
</feature>
<protein>
    <submittedName>
        <fullName evidence="2">Uncharacterized protein</fullName>
    </submittedName>
</protein>
<feature type="region of interest" description="Disordered" evidence="1">
    <location>
        <begin position="94"/>
        <end position="155"/>
    </location>
</feature>
<feature type="compositionally biased region" description="Basic and acidic residues" evidence="1">
    <location>
        <begin position="109"/>
        <end position="119"/>
    </location>
</feature>
<dbReference type="GO" id="GO:0031463">
    <property type="term" value="C:Cul3-RING ubiquitin ligase complex"/>
    <property type="evidence" value="ECO:0007669"/>
    <property type="project" value="TreeGrafter"/>
</dbReference>
<evidence type="ECO:0000256" key="1">
    <source>
        <dbReference type="SAM" id="MobiDB-lite"/>
    </source>
</evidence>
<sequence>PTWPLPALRAGLDPPNTAGGREAPWDLSSGFLTTQQRLCGEQKSFLSRPRQGEKLQSGRAESGASLTGRELTYCGPILNFPGHGKLVLDRDRAEDGDLEKRSSVTSAADPHHQRPDGRAGLRSPPGATRACAGARRASRGARAGVSAAPDGGRFQQPLHLGSPCGYRGVGDLAFTLAVSLSHPHRWQSALTWGWGGQKGLGRGSGATQELVIGKGTPPSA</sequence>
<dbReference type="GeneTree" id="ENSGT00940000161746"/>
<dbReference type="PANTHER" id="PTHR14958">
    <property type="entry name" value="POTASSIUM CHANNEL TETRAMERISATION DOMAIN CONTAINING PROTEIN"/>
    <property type="match status" value="1"/>
</dbReference>
<evidence type="ECO:0000313" key="2">
    <source>
        <dbReference type="Ensembl" id="ENSPSMP00000002378.1"/>
    </source>
</evidence>
<organism evidence="2 3">
    <name type="scientific">Prolemur simus</name>
    <name type="common">Greater bamboo lemur</name>
    <name type="synonym">Hapalemur simus</name>
    <dbReference type="NCBI Taxonomy" id="1328070"/>
    <lineage>
        <taxon>Eukaryota</taxon>
        <taxon>Metazoa</taxon>
        <taxon>Chordata</taxon>
        <taxon>Craniata</taxon>
        <taxon>Vertebrata</taxon>
        <taxon>Euteleostomi</taxon>
        <taxon>Mammalia</taxon>
        <taxon>Eutheria</taxon>
        <taxon>Euarchontoglires</taxon>
        <taxon>Primates</taxon>
        <taxon>Strepsirrhini</taxon>
        <taxon>Lemuriformes</taxon>
        <taxon>Lemuridae</taxon>
        <taxon>Prolemur</taxon>
    </lineage>
</organism>
<accession>A0A8C8YLE5</accession>
<name>A0A8C8YLE5_PROSS</name>
<evidence type="ECO:0000313" key="3">
    <source>
        <dbReference type="Proteomes" id="UP000694414"/>
    </source>
</evidence>
<feature type="region of interest" description="Disordered" evidence="1">
    <location>
        <begin position="1"/>
        <end position="27"/>
    </location>
</feature>
<dbReference type="GO" id="GO:0097602">
    <property type="term" value="F:cullin family protein binding"/>
    <property type="evidence" value="ECO:0007669"/>
    <property type="project" value="TreeGrafter"/>
</dbReference>
<proteinExistence type="predicted"/>
<dbReference type="PANTHER" id="PTHR14958:SF24">
    <property type="entry name" value="BTB_POZ DOMAIN-CONTAINING PROTEIN KCTD17"/>
    <property type="match status" value="1"/>
</dbReference>
<dbReference type="GO" id="GO:0045724">
    <property type="term" value="P:positive regulation of cilium assembly"/>
    <property type="evidence" value="ECO:0007669"/>
    <property type="project" value="TreeGrafter"/>
</dbReference>
<reference evidence="2" key="1">
    <citation type="submission" date="2025-08" db="UniProtKB">
        <authorList>
            <consortium name="Ensembl"/>
        </authorList>
    </citation>
    <scope>IDENTIFICATION</scope>
</reference>
<dbReference type="GO" id="GO:0005737">
    <property type="term" value="C:cytoplasm"/>
    <property type="evidence" value="ECO:0007669"/>
    <property type="project" value="TreeGrafter"/>
</dbReference>
<dbReference type="Proteomes" id="UP000694414">
    <property type="component" value="Unplaced"/>
</dbReference>
<dbReference type="GO" id="GO:0043161">
    <property type="term" value="P:proteasome-mediated ubiquitin-dependent protein catabolic process"/>
    <property type="evidence" value="ECO:0007669"/>
    <property type="project" value="TreeGrafter"/>
</dbReference>
<feature type="region of interest" description="Disordered" evidence="1">
    <location>
        <begin position="40"/>
        <end position="64"/>
    </location>
</feature>
<dbReference type="AlphaFoldDB" id="A0A8C8YLE5"/>
<feature type="region of interest" description="Disordered" evidence="1">
    <location>
        <begin position="199"/>
        <end position="220"/>
    </location>
</feature>